<evidence type="ECO:0000313" key="3">
    <source>
        <dbReference type="EMBL" id="PMM57016.1"/>
    </source>
</evidence>
<dbReference type="InterPro" id="IPR001279">
    <property type="entry name" value="Metallo-B-lactamas"/>
</dbReference>
<reference evidence="3 5" key="3">
    <citation type="journal article" date="2018" name="Nature">
        <title>A major lineage of non-tailed dsDNA viruses as unrecognized killers of marine bacteria.</title>
        <authorList>
            <person name="Kauffman K.M."/>
            <person name="Hussain F.A."/>
            <person name="Yang J."/>
            <person name="Arevalo P."/>
            <person name="Brown J.M."/>
            <person name="Chang W.K."/>
            <person name="VanInsberghe D."/>
            <person name="Elsherbini J."/>
            <person name="Sharma R.S."/>
            <person name="Cutler M.B."/>
            <person name="Kelly L."/>
            <person name="Polz M.F."/>
        </authorList>
    </citation>
    <scope>NUCLEOTIDE SEQUENCE</scope>
    <source>
        <strain evidence="3">10N.261.48.A1</strain>
        <strain evidence="2 5">10N.286.55.E1</strain>
    </source>
</reference>
<accession>A0A855INI6</accession>
<dbReference type="PANTHER" id="PTHR30619">
    <property type="entry name" value="DNA INTERNALIZATION/COMPETENCE PROTEIN COMEC/REC2"/>
    <property type="match status" value="1"/>
</dbReference>
<dbReference type="Pfam" id="PF00753">
    <property type="entry name" value="Lactamase_B"/>
    <property type="match status" value="1"/>
</dbReference>
<comment type="caution">
    <text evidence="3">The sequence shown here is derived from an EMBL/GenBank/DDBJ whole genome shotgun (WGS) entry which is preliminary data.</text>
</comment>
<evidence type="ECO:0000313" key="5">
    <source>
        <dbReference type="Proteomes" id="UP000239763"/>
    </source>
</evidence>
<dbReference type="EMBL" id="MCZJ01000023">
    <property type="protein sequence ID" value="PMM57016.1"/>
    <property type="molecule type" value="Genomic_DNA"/>
</dbReference>
<proteinExistence type="predicted"/>
<organism evidence="3 4">
    <name type="scientific">Vibrio lentus</name>
    <dbReference type="NCBI Taxonomy" id="136468"/>
    <lineage>
        <taxon>Bacteria</taxon>
        <taxon>Pseudomonadati</taxon>
        <taxon>Pseudomonadota</taxon>
        <taxon>Gammaproteobacteria</taxon>
        <taxon>Vibrionales</taxon>
        <taxon>Vibrionaceae</taxon>
        <taxon>Vibrio</taxon>
    </lineage>
</organism>
<dbReference type="EMBL" id="MCSB01000020">
    <property type="protein sequence ID" value="PME27462.1"/>
    <property type="molecule type" value="Genomic_DNA"/>
</dbReference>
<gene>
    <name evidence="3" type="ORF">BCT50_24830</name>
    <name evidence="2" type="ORF">BCV38_23295</name>
</gene>
<dbReference type="PANTHER" id="PTHR30619:SF1">
    <property type="entry name" value="RECOMBINATION PROTEIN 2"/>
    <property type="match status" value="1"/>
</dbReference>
<feature type="domain" description="Metallo-beta-lactamase" evidence="1">
    <location>
        <begin position="13"/>
        <end position="79"/>
    </location>
</feature>
<dbReference type="AlphaFoldDB" id="A0A855INI6"/>
<name>A0A855INI6_9VIBR</name>
<evidence type="ECO:0000313" key="2">
    <source>
        <dbReference type="EMBL" id="PME27462.1"/>
    </source>
</evidence>
<dbReference type="InterPro" id="IPR036866">
    <property type="entry name" value="RibonucZ/Hydroxyglut_hydro"/>
</dbReference>
<evidence type="ECO:0000259" key="1">
    <source>
        <dbReference type="Pfam" id="PF00753"/>
    </source>
</evidence>
<dbReference type="InterPro" id="IPR052159">
    <property type="entry name" value="Competence_DNA_uptake"/>
</dbReference>
<dbReference type="SUPFAM" id="SSF56281">
    <property type="entry name" value="Metallo-hydrolase/oxidoreductase"/>
    <property type="match status" value="1"/>
</dbReference>
<evidence type="ECO:0000313" key="4">
    <source>
        <dbReference type="Proteomes" id="UP000235554"/>
    </source>
</evidence>
<dbReference type="GeneID" id="69652413"/>
<reference evidence="3" key="2">
    <citation type="submission" date="2016-07" db="EMBL/GenBank/DDBJ databases">
        <authorList>
            <person name="Kauffman K."/>
            <person name="Arevalo P."/>
            <person name="Polz M.F."/>
        </authorList>
    </citation>
    <scope>NUCLEOTIDE SEQUENCE</scope>
    <source>
        <strain evidence="3">10N.261.48.A1</strain>
        <strain evidence="2">10N.286.55.E1</strain>
    </source>
</reference>
<dbReference type="Proteomes" id="UP000239763">
    <property type="component" value="Unassembled WGS sequence"/>
</dbReference>
<dbReference type="Gene3D" id="3.60.15.10">
    <property type="entry name" value="Ribonuclease Z/Hydroxyacylglutathione hydrolase-like"/>
    <property type="match status" value="1"/>
</dbReference>
<reference evidence="4" key="1">
    <citation type="submission" date="2016-07" db="EMBL/GenBank/DDBJ databases">
        <title>Nontailed viruses are major unrecognized killers of bacteria in the ocean.</title>
        <authorList>
            <person name="Kauffman K."/>
            <person name="Hussain F."/>
            <person name="Yang J."/>
            <person name="Arevalo P."/>
            <person name="Brown J."/>
            <person name="Cutler M."/>
            <person name="Kelly L."/>
            <person name="Polz M.F."/>
        </authorList>
    </citation>
    <scope>NUCLEOTIDE SEQUENCE [LARGE SCALE GENOMIC DNA]</scope>
    <source>
        <strain evidence="4">10N.261.48.A1</strain>
    </source>
</reference>
<dbReference type="Proteomes" id="UP000235554">
    <property type="component" value="Unassembled WGS sequence"/>
</dbReference>
<dbReference type="RefSeq" id="WP_099166155.1">
    <property type="nucleotide sequence ID" value="NZ_CAWQOO010000901.1"/>
</dbReference>
<protein>
    <recommendedName>
        <fullName evidence="1">Metallo-beta-lactamase domain-containing protein</fullName>
    </recommendedName>
</protein>
<keyword evidence="5" id="KW-1185">Reference proteome</keyword>
<sequence length="357" mass="39714">MTIKLKVVVFGRGTGESILVELEENKWMVVDCFNNPKTKEPAPISYLKSIGLDPAEVICKVVITHFHQDHVSGMYNLIQSISSDAKIYVSQAMTVDEAKAYYSEIDILNNDETLSGISEFCKIINLLNDSGRKVVKLKQDSMIYMSNDIAISAISPSEFDNEIASQGFVALINESRQHHSVSQAKKKTPNNFCVALCMKCLATGESIVLGSDLEICSDPRSGWDSAIGSETGPSSKSIRVMKIAHHGSHNGFHQPTWDNFTNEGVIAVLTTFDRQKLPRGDFVEKYKLYTNSLLSTTKPKSKLEIVLPKSSQKKIESQKGFSVNVRGVSPKSQFGYVETFKRENTYEYNLYGDAVKL</sequence>